<dbReference type="Proteomes" id="UP000198606">
    <property type="component" value="Unassembled WGS sequence"/>
</dbReference>
<proteinExistence type="predicted"/>
<reference evidence="1 2" key="1">
    <citation type="submission" date="2016-10" db="EMBL/GenBank/DDBJ databases">
        <authorList>
            <person name="de Groot N.N."/>
        </authorList>
    </citation>
    <scope>NUCLEOTIDE SEQUENCE [LARGE SCALE GENOMIC DNA]</scope>
    <source>
        <strain evidence="1 2">LMG 18387</strain>
    </source>
</reference>
<evidence type="ECO:0000313" key="1">
    <source>
        <dbReference type="EMBL" id="SDH03469.1"/>
    </source>
</evidence>
<dbReference type="NCBIfam" id="NF041667">
    <property type="entry name" value="GvpU"/>
    <property type="match status" value="1"/>
</dbReference>
<dbReference type="EMBL" id="FNDG01000002">
    <property type="protein sequence ID" value="SDH03469.1"/>
    <property type="molecule type" value="Genomic_DNA"/>
</dbReference>
<dbReference type="InterPro" id="IPR049644">
    <property type="entry name" value="GvpU-like"/>
</dbReference>
<organism evidence="1 2">
    <name type="scientific">Phytopseudomonas flavescens</name>
    <dbReference type="NCBI Taxonomy" id="29435"/>
    <lineage>
        <taxon>Bacteria</taxon>
        <taxon>Pseudomonadati</taxon>
        <taxon>Pseudomonadota</taxon>
        <taxon>Gammaproteobacteria</taxon>
        <taxon>Pseudomonadales</taxon>
        <taxon>Pseudomonadaceae</taxon>
        <taxon>Phytopseudomonas</taxon>
    </lineage>
</organism>
<protein>
    <recommendedName>
        <fullName evidence="3">Gas vesicle protein</fullName>
    </recommendedName>
</protein>
<evidence type="ECO:0000313" key="2">
    <source>
        <dbReference type="Proteomes" id="UP000198606"/>
    </source>
</evidence>
<dbReference type="AlphaFoldDB" id="A0A1G7Z4E8"/>
<gene>
    <name evidence="1" type="ORF">SAMN05216588_102199</name>
</gene>
<dbReference type="RefSeq" id="WP_084303316.1">
    <property type="nucleotide sequence ID" value="NZ_FNDG01000002.1"/>
</dbReference>
<accession>A0A1G7Z4E8</accession>
<name>A0A1G7Z4E8_9GAMM</name>
<evidence type="ECO:0008006" key="3">
    <source>
        <dbReference type="Google" id="ProtNLM"/>
    </source>
</evidence>
<sequence>MTEETTINADKDEIRKDLTDPVSYEFEWSGRRVDWFLQQLVRMANSDPSIEMGITISTPAGMITGTLISAQNYFREFGQIMADSLNTPDLVETYAQFGEAGGNTDQLPYQFVHLRNAFSVSASGTVPTNGGVLWRGKIAEVAGFSIGAMSRDD</sequence>